<evidence type="ECO:0000313" key="8">
    <source>
        <dbReference type="EMBL" id="KAK8958400.1"/>
    </source>
</evidence>
<dbReference type="InterPro" id="IPR024687">
    <property type="entry name" value="MMS19_C"/>
</dbReference>
<comment type="caution">
    <text evidence="8">The sequence shown here is derived from an EMBL/GenBank/DDBJ whole genome shotgun (WGS) entry which is preliminary data.</text>
</comment>
<feature type="domain" description="MMS19 C-terminal" evidence="6">
    <location>
        <begin position="663"/>
        <end position="1061"/>
    </location>
</feature>
<evidence type="ECO:0000256" key="2">
    <source>
        <dbReference type="ARBA" id="ARBA00009340"/>
    </source>
</evidence>
<dbReference type="Pfam" id="PF12460">
    <property type="entry name" value="MMS19_C"/>
    <property type="match status" value="1"/>
</dbReference>
<dbReference type="InterPro" id="IPR016024">
    <property type="entry name" value="ARM-type_fold"/>
</dbReference>
<keyword evidence="9" id="KW-1185">Reference proteome</keyword>
<comment type="function">
    <text evidence="5">Key component of the cytosolic iron-sulfur protein assembly (CIA) complex, a multiprotein complex that mediates the incorporation of iron-sulfur cluster into apoproteins specifically involved in DNA metabolism and genomic integrity. In the CIA complex, MMS19 acts as an adapter between early-acting CIA components and a subset of cellular target iron-sulfur proteins.</text>
</comment>
<sequence>MELYLTTTDDSIRARGILFVAEVLIHLLNKSLDSFTLSTLAGFFSSRLADWRSLHGALVGCLALLRRKSNVGMIVDGDARKIAKSMLDNVQVQLLAMIDRKICFEVFQCLLDVYPEAVATLGDDFVYGFIQAIDEEKDPRCLVLTFHLIQSFVKLFVLEVGSTHIVHDLFEVLSCYFPIYFTHKIADDFEVKREDLSDALMNAFCSTPEFEPFTIPLLLDKLSSTLPVAKIDSLKYLNKCLLSYGSDKMEHHAQNIWFALKVVILGSLSEGETLSSSVLGGEINSDEQEIAREALVCLKTAVSQFSCHKNDDFLTLIVSDNDIERSFCSVTMEGIYRDNSDIAQHLLRALGSIFSVMTNSSIFCCNRVIEILFPRLMDILGIHSRSSEDFPDSDIEIVSQNMNCGALYLCVELLTSCRDLIATVWEESSIQNNSLEGSWWHLIHGFSGPLSSAFRSALMIPNKITAESGNSNFNKELALYSVRGLQVLATYPGDCTPVTKESLENILVAFMSVIIGRSEESFLWKFSLKSVWKIGSSIARFKDSLSQIIYNEIVIGRLLLLLHEDNLLSLALTLEAIYEIGICSMDFMSQLIQGLEEAMLLNFCQICVDGSSKSTRDLILLLDCYSSKVLPWCHNFVSIEQPGMHFAISILEQMENVVALKMEPDMQDLLDKMMMCMKLVVSGCAEDNQCKVLEKAYDIIFASTNLPSESRPFCSSILEGLLLFPDIYEITYKNKWLMYFFASIVIALRPQTSLTNGAKWLNILLLFTLKGHLPAAQALASLVNKLPSNVDKLGSSDADILEETIQMILETFLSVLANNPQSRPHMLSNNGGASVQLCLNLQVHAVVGMTWFGKGLLMRGHSRVKDISLAILKCLISSQDMTISLSSHHGSDNCIGEDMQHLVARSAADAFHILLSDSESCLNKKFHAIIRPLYKQRFFSSMLPVLLSAIKECNSSRIRALLYQAFGHSISEMPLAVLVADANKVLPLLLDGLSVLNLDIVNKDLIYCLLLVLSGFLMDEKGKEEIIGYAHIVTNHLVKLISYPHMMLVRETAIECLTALTSLPYTRIYPLRTQVFDALSGALDDKKRIVRQEAVKCYHA</sequence>
<dbReference type="Proteomes" id="UP001412067">
    <property type="component" value="Unassembled WGS sequence"/>
</dbReference>
<evidence type="ECO:0000256" key="5">
    <source>
        <dbReference type="RuleBase" id="RU367072"/>
    </source>
</evidence>
<evidence type="ECO:0000256" key="3">
    <source>
        <dbReference type="ARBA" id="ARBA00022737"/>
    </source>
</evidence>
<comment type="similarity">
    <text evidence="2 5">Belongs to the MET18/MMS19 family.</text>
</comment>
<organism evidence="8 9">
    <name type="scientific">Platanthera guangdongensis</name>
    <dbReference type="NCBI Taxonomy" id="2320717"/>
    <lineage>
        <taxon>Eukaryota</taxon>
        <taxon>Viridiplantae</taxon>
        <taxon>Streptophyta</taxon>
        <taxon>Embryophyta</taxon>
        <taxon>Tracheophyta</taxon>
        <taxon>Spermatophyta</taxon>
        <taxon>Magnoliopsida</taxon>
        <taxon>Liliopsida</taxon>
        <taxon>Asparagales</taxon>
        <taxon>Orchidaceae</taxon>
        <taxon>Orchidoideae</taxon>
        <taxon>Orchideae</taxon>
        <taxon>Orchidinae</taxon>
        <taxon>Platanthera</taxon>
    </lineage>
</organism>
<protein>
    <recommendedName>
        <fullName evidence="5">MMS19 nucleotide excision repair protein</fullName>
    </recommendedName>
</protein>
<name>A0ABR2M442_9ASPA</name>
<evidence type="ECO:0000256" key="4">
    <source>
        <dbReference type="ARBA" id="ARBA00023242"/>
    </source>
</evidence>
<keyword evidence="5" id="KW-0234">DNA repair</keyword>
<evidence type="ECO:0000259" key="7">
    <source>
        <dbReference type="Pfam" id="PF14500"/>
    </source>
</evidence>
<evidence type="ECO:0000259" key="6">
    <source>
        <dbReference type="Pfam" id="PF12460"/>
    </source>
</evidence>
<dbReference type="Gene3D" id="1.25.10.10">
    <property type="entry name" value="Leucine-rich Repeat Variant"/>
    <property type="match status" value="1"/>
</dbReference>
<dbReference type="InterPro" id="IPR011989">
    <property type="entry name" value="ARM-like"/>
</dbReference>
<dbReference type="InterPro" id="IPR029240">
    <property type="entry name" value="MMS19_N"/>
</dbReference>
<keyword evidence="3" id="KW-0677">Repeat</keyword>
<comment type="subcellular location">
    <subcellularLocation>
        <location evidence="1 5">Nucleus</location>
    </subcellularLocation>
</comment>
<keyword evidence="5" id="KW-0227">DNA damage</keyword>
<keyword evidence="4 5" id="KW-0539">Nucleus</keyword>
<dbReference type="EMBL" id="JBBWWR010000012">
    <property type="protein sequence ID" value="KAK8958400.1"/>
    <property type="molecule type" value="Genomic_DNA"/>
</dbReference>
<feature type="domain" description="MMS19 N-terminal" evidence="7">
    <location>
        <begin position="2"/>
        <end position="265"/>
    </location>
</feature>
<evidence type="ECO:0000313" key="9">
    <source>
        <dbReference type="Proteomes" id="UP001412067"/>
    </source>
</evidence>
<dbReference type="InterPro" id="IPR039920">
    <property type="entry name" value="MMS19"/>
</dbReference>
<dbReference type="SUPFAM" id="SSF48371">
    <property type="entry name" value="ARM repeat"/>
    <property type="match status" value="2"/>
</dbReference>
<dbReference type="PANTHER" id="PTHR12891">
    <property type="entry name" value="DNA REPAIR/TRANSCRIPTION PROTEIN MET18/MMS19"/>
    <property type="match status" value="1"/>
</dbReference>
<reference evidence="8 9" key="1">
    <citation type="journal article" date="2022" name="Nat. Plants">
        <title>Genomes of leafy and leafless Platanthera orchids illuminate the evolution of mycoheterotrophy.</title>
        <authorList>
            <person name="Li M.H."/>
            <person name="Liu K.W."/>
            <person name="Li Z."/>
            <person name="Lu H.C."/>
            <person name="Ye Q.L."/>
            <person name="Zhang D."/>
            <person name="Wang J.Y."/>
            <person name="Li Y.F."/>
            <person name="Zhong Z.M."/>
            <person name="Liu X."/>
            <person name="Yu X."/>
            <person name="Liu D.K."/>
            <person name="Tu X.D."/>
            <person name="Liu B."/>
            <person name="Hao Y."/>
            <person name="Liao X.Y."/>
            <person name="Jiang Y.T."/>
            <person name="Sun W.H."/>
            <person name="Chen J."/>
            <person name="Chen Y.Q."/>
            <person name="Ai Y."/>
            <person name="Zhai J.W."/>
            <person name="Wu S.S."/>
            <person name="Zhou Z."/>
            <person name="Hsiao Y.Y."/>
            <person name="Wu W.L."/>
            <person name="Chen Y.Y."/>
            <person name="Lin Y.F."/>
            <person name="Hsu J.L."/>
            <person name="Li C.Y."/>
            <person name="Wang Z.W."/>
            <person name="Zhao X."/>
            <person name="Zhong W.Y."/>
            <person name="Ma X.K."/>
            <person name="Ma L."/>
            <person name="Huang J."/>
            <person name="Chen G.Z."/>
            <person name="Huang M.Z."/>
            <person name="Huang L."/>
            <person name="Peng D.H."/>
            <person name="Luo Y.B."/>
            <person name="Zou S.Q."/>
            <person name="Chen S.P."/>
            <person name="Lan S."/>
            <person name="Tsai W.C."/>
            <person name="Van de Peer Y."/>
            <person name="Liu Z.J."/>
        </authorList>
    </citation>
    <scope>NUCLEOTIDE SEQUENCE [LARGE SCALE GENOMIC DNA]</scope>
    <source>
        <strain evidence="8">Lor288</strain>
    </source>
</reference>
<dbReference type="PANTHER" id="PTHR12891:SF0">
    <property type="entry name" value="MMS19 NUCLEOTIDE EXCISION REPAIR PROTEIN HOMOLOG"/>
    <property type="match status" value="1"/>
</dbReference>
<evidence type="ECO:0000256" key="1">
    <source>
        <dbReference type="ARBA" id="ARBA00004123"/>
    </source>
</evidence>
<accession>A0ABR2M442</accession>
<dbReference type="Pfam" id="PF14500">
    <property type="entry name" value="MMS19_N"/>
    <property type="match status" value="1"/>
</dbReference>
<proteinExistence type="inferred from homology"/>
<gene>
    <name evidence="8" type="ORF">KSP40_PGU015359</name>
</gene>